<dbReference type="InterPro" id="IPR016164">
    <property type="entry name" value="FAD-linked_Oxase-like_C"/>
</dbReference>
<comment type="catalytic activity">
    <reaction evidence="6">
        <text>(R)-lactate + 2 Fe(III)-[cytochrome c] = 2 Fe(II)-[cytochrome c] + pyruvate + 2 H(+)</text>
        <dbReference type="Rhea" id="RHEA:13521"/>
        <dbReference type="Rhea" id="RHEA-COMP:10350"/>
        <dbReference type="Rhea" id="RHEA-COMP:14399"/>
        <dbReference type="ChEBI" id="CHEBI:15361"/>
        <dbReference type="ChEBI" id="CHEBI:15378"/>
        <dbReference type="ChEBI" id="CHEBI:16004"/>
        <dbReference type="ChEBI" id="CHEBI:29033"/>
        <dbReference type="ChEBI" id="CHEBI:29034"/>
        <dbReference type="EC" id="1.1.2.4"/>
    </reaction>
</comment>
<dbReference type="FunFam" id="3.30.70.2740:FF:000002">
    <property type="entry name" value="D-2-hydroxyglutarate dehydrogenase mitochondrial"/>
    <property type="match status" value="1"/>
</dbReference>
<dbReference type="Pfam" id="PF02913">
    <property type="entry name" value="FAD-oxidase_C"/>
    <property type="match status" value="1"/>
</dbReference>
<dbReference type="GO" id="GO:0004458">
    <property type="term" value="F:D-lactate dehydrogenase (cytochrome) activity"/>
    <property type="evidence" value="ECO:0007669"/>
    <property type="project" value="UniProtKB-EC"/>
</dbReference>
<dbReference type="FunFam" id="1.10.45.10:FF:000001">
    <property type="entry name" value="D-lactate dehydrogenase mitochondrial"/>
    <property type="match status" value="1"/>
</dbReference>
<evidence type="ECO:0000256" key="2">
    <source>
        <dbReference type="ARBA" id="ARBA00008000"/>
    </source>
</evidence>
<feature type="domain" description="FAD-binding PCMH-type" evidence="7">
    <location>
        <begin position="106"/>
        <end position="283"/>
    </location>
</feature>
<keyword evidence="9" id="KW-1185">Reference proteome</keyword>
<dbReference type="InterPro" id="IPR004113">
    <property type="entry name" value="FAD-bd_oxidored_4_C"/>
</dbReference>
<organism evidence="8 9">
    <name type="scientific">Smittium simulii</name>
    <dbReference type="NCBI Taxonomy" id="133385"/>
    <lineage>
        <taxon>Eukaryota</taxon>
        <taxon>Fungi</taxon>
        <taxon>Fungi incertae sedis</taxon>
        <taxon>Zoopagomycota</taxon>
        <taxon>Kickxellomycotina</taxon>
        <taxon>Harpellomycetes</taxon>
        <taxon>Harpellales</taxon>
        <taxon>Legeriomycetaceae</taxon>
        <taxon>Smittium</taxon>
    </lineage>
</organism>
<evidence type="ECO:0000256" key="6">
    <source>
        <dbReference type="ARBA" id="ARBA00051436"/>
    </source>
</evidence>
<dbReference type="InterPro" id="IPR006094">
    <property type="entry name" value="Oxid_FAD_bind_N"/>
</dbReference>
<dbReference type="InterPro" id="IPR016169">
    <property type="entry name" value="FAD-bd_PCMH_sub2"/>
</dbReference>
<dbReference type="STRING" id="133385.A0A2T9YUJ1"/>
<reference evidence="8 9" key="1">
    <citation type="journal article" date="2018" name="MBio">
        <title>Comparative Genomics Reveals the Core Gene Toolbox for the Fungus-Insect Symbiosis.</title>
        <authorList>
            <person name="Wang Y."/>
            <person name="Stata M."/>
            <person name="Wang W."/>
            <person name="Stajich J.E."/>
            <person name="White M.M."/>
            <person name="Moncalvo J.M."/>
        </authorList>
    </citation>
    <scope>NUCLEOTIDE SEQUENCE [LARGE SCALE GENOMIC DNA]</scope>
    <source>
        <strain evidence="8 9">SWE-8-4</strain>
    </source>
</reference>
<keyword evidence="3" id="KW-0285">Flavoprotein</keyword>
<dbReference type="PANTHER" id="PTHR43716:SF1">
    <property type="entry name" value="D-2-HYDROXYGLUTARATE DEHYDROGENASE, MITOCHONDRIAL"/>
    <property type="match status" value="1"/>
</dbReference>
<evidence type="ECO:0000313" key="9">
    <source>
        <dbReference type="Proteomes" id="UP000245383"/>
    </source>
</evidence>
<dbReference type="Pfam" id="PF01565">
    <property type="entry name" value="FAD_binding_4"/>
    <property type="match status" value="1"/>
</dbReference>
<dbReference type="SUPFAM" id="SSF56176">
    <property type="entry name" value="FAD-binding/transporter-associated domain-like"/>
    <property type="match status" value="1"/>
</dbReference>
<dbReference type="Gene3D" id="3.30.43.10">
    <property type="entry name" value="Uridine Diphospho-n-acetylenolpyruvylglucosamine Reductase, domain 2"/>
    <property type="match status" value="1"/>
</dbReference>
<evidence type="ECO:0000256" key="5">
    <source>
        <dbReference type="ARBA" id="ARBA00023002"/>
    </source>
</evidence>
<comment type="cofactor">
    <cofactor evidence="1">
        <name>FAD</name>
        <dbReference type="ChEBI" id="CHEBI:57692"/>
    </cofactor>
</comment>
<dbReference type="FunFam" id="3.30.465.10:FF:000001">
    <property type="entry name" value="D-2-hydroxyglutarate dehydrogenase, mitochondrial"/>
    <property type="match status" value="1"/>
</dbReference>
<dbReference type="InterPro" id="IPR016167">
    <property type="entry name" value="FAD-bd_PCMH_sub1"/>
</dbReference>
<dbReference type="PANTHER" id="PTHR43716">
    <property type="entry name" value="D-2-HYDROXYGLUTARATE DEHYDROGENASE, MITOCHONDRIAL"/>
    <property type="match status" value="1"/>
</dbReference>
<dbReference type="AlphaFoldDB" id="A0A2T9YUJ1"/>
<protein>
    <recommendedName>
        <fullName evidence="7">FAD-binding PCMH-type domain-containing protein</fullName>
    </recommendedName>
</protein>
<comment type="caution">
    <text evidence="8">The sequence shown here is derived from an EMBL/GenBank/DDBJ whole genome shotgun (WGS) entry which is preliminary data.</text>
</comment>
<dbReference type="EMBL" id="MBFR01000043">
    <property type="protein sequence ID" value="PVU95991.1"/>
    <property type="molecule type" value="Genomic_DNA"/>
</dbReference>
<dbReference type="OrthoDB" id="5332616at2759"/>
<dbReference type="InterPro" id="IPR036318">
    <property type="entry name" value="FAD-bd_PCMH-like_sf"/>
</dbReference>
<evidence type="ECO:0000256" key="3">
    <source>
        <dbReference type="ARBA" id="ARBA00022630"/>
    </source>
</evidence>
<dbReference type="Gene3D" id="3.30.465.10">
    <property type="match status" value="1"/>
</dbReference>
<dbReference type="InterPro" id="IPR016171">
    <property type="entry name" value="Vanillyl_alc_oxidase_C-sub2"/>
</dbReference>
<evidence type="ECO:0000256" key="1">
    <source>
        <dbReference type="ARBA" id="ARBA00001974"/>
    </source>
</evidence>
<name>A0A2T9YUJ1_9FUNG</name>
<dbReference type="FunFam" id="3.30.70.2190:FF:000001">
    <property type="entry name" value="D-2-hydroxyglutarate dehydrogenase mitochondrial"/>
    <property type="match status" value="1"/>
</dbReference>
<comment type="similarity">
    <text evidence="2">Belongs to the FAD-binding oxidoreductase/transferase type 4 family.</text>
</comment>
<dbReference type="PROSITE" id="PS51387">
    <property type="entry name" value="FAD_PCMH"/>
    <property type="match status" value="1"/>
</dbReference>
<dbReference type="Proteomes" id="UP000245383">
    <property type="component" value="Unassembled WGS sequence"/>
</dbReference>
<evidence type="ECO:0000256" key="4">
    <source>
        <dbReference type="ARBA" id="ARBA00022827"/>
    </source>
</evidence>
<dbReference type="Gene3D" id="3.30.70.2740">
    <property type="match status" value="1"/>
</dbReference>
<dbReference type="InterPro" id="IPR051264">
    <property type="entry name" value="FAD-oxidored/transferase_4"/>
</dbReference>
<dbReference type="GO" id="GO:0071949">
    <property type="term" value="F:FAD binding"/>
    <property type="evidence" value="ECO:0007669"/>
    <property type="project" value="InterPro"/>
</dbReference>
<evidence type="ECO:0000313" key="8">
    <source>
        <dbReference type="EMBL" id="PVU95991.1"/>
    </source>
</evidence>
<accession>A0A2T9YUJ1</accession>
<dbReference type="Gene3D" id="1.10.45.10">
    <property type="entry name" value="Vanillyl-alcohol Oxidase, Chain A, domain 4"/>
    <property type="match status" value="1"/>
</dbReference>
<keyword evidence="5" id="KW-0560">Oxidoreductase</keyword>
<gene>
    <name evidence="8" type="ORF">BB561_001456</name>
</gene>
<dbReference type="GO" id="GO:0005739">
    <property type="term" value="C:mitochondrion"/>
    <property type="evidence" value="ECO:0007669"/>
    <property type="project" value="TreeGrafter"/>
</dbReference>
<dbReference type="SUPFAM" id="SSF55103">
    <property type="entry name" value="FAD-linked oxidases, C-terminal domain"/>
    <property type="match status" value="1"/>
</dbReference>
<evidence type="ECO:0000259" key="7">
    <source>
        <dbReference type="PROSITE" id="PS51387"/>
    </source>
</evidence>
<dbReference type="Gene3D" id="3.30.70.2190">
    <property type="match status" value="1"/>
</dbReference>
<sequence>MKFKHHQHGKLQSLFAQMLKKPTQTRLFSAIIQKQGYPKTPLNTTNKQDYCLPSFRNQKRYSTTVKKNPSFKQVSVEDISFFESVLGKQNILATKDLGGDCELTDLDSYNISWIPEFHGASKVVLLPTSATQVTVVPQGGNSGAQGGCVPVFDEIILCLSKMNQIRDLDHDSGALLCDAGCILENLNNYLGQYNLTMPIDLGAKGSCHIGGNISTNAGGVRYLKYGSLHGSVLGLEVLSDGTIINNMSKLRKDSTGYDLKQIFIGAEGTLGIVTGVSILAVQKPAFVNVAMLGLNSFDDVLKAFKYSKNHLSEILLAFEFWDADCMKSSLSFHKFQNPFSQNYSFYVLIETGGSNSHHDEQKLYKFLDEAMTKGVAANGVIAQDFTQQKKLWNIREGIIESLVKTGSPYKYDLSIPIGKLYDIVNDVKERLVNAGVYNEKVSSNEHKPLITSVNGFGHIGDGNLHLNVVANKFDKSLSQHIEPYVFEWTSKVHGSVSAEHGIGIAKPNCLKYTKSPEMIDMMKKIKKTFDPNGILNPYKVLPQ</sequence>
<proteinExistence type="inferred from homology"/>
<dbReference type="InterPro" id="IPR016166">
    <property type="entry name" value="FAD-bd_PCMH"/>
</dbReference>
<keyword evidence="4" id="KW-0274">FAD</keyword>